<sequence>MADPLIFHPGPIESAIAASIGSSRSLACFISDDSEESSTWENVYLQHPDVSSPLPRVLNPLSELTEVQVLSIVQTRLVLVKLVADSVEAGFLAAFCPIQAVPFLVIIKNGALVANVAAGASEVEFLHAMGKAPVPGEVPDTQPLATELPPIPASPSSSPSSSSPLQDRNAVYEERKARMEQKRAAEEKEEREKRLARERTRRESITAEPAGRRSSNTTYLEQQRKRQAAAQEERQRVLRLLENDKIERRQKEAGRRQSLAEGYIGVPGPAAKEGIPQNSPTPRPTENETAISFRLLDGSSLKAKFPSLSLLGTDVRQWLDANRNDGDHPYSFLQILAPLPNKQLSISDENSSLNDLGLSPTATLVLVPAQSFTTAYKGGGTSTETGLLAKAYSMLYGAFTAVLGVGYPARAPPAPPPPPPPAPPPPVAAPVSPPPLPPAPTPRAASAPSRPGTSGGLPMSRTNSGNGRIRTLYDQRDDEGRTEPDGGRKYYNGNQLDFEPKPKEGKGKEREE</sequence>
<feature type="compositionally biased region" description="Basic and acidic residues" evidence="1">
    <location>
        <begin position="498"/>
        <end position="512"/>
    </location>
</feature>
<accession>A0ABR3G996</accession>
<dbReference type="SMART" id="SM00166">
    <property type="entry name" value="UBX"/>
    <property type="match status" value="1"/>
</dbReference>
<evidence type="ECO:0000256" key="1">
    <source>
        <dbReference type="SAM" id="MobiDB-lite"/>
    </source>
</evidence>
<feature type="region of interest" description="Disordered" evidence="1">
    <location>
        <begin position="412"/>
        <end position="512"/>
    </location>
</feature>
<evidence type="ECO:0000313" key="3">
    <source>
        <dbReference type="EMBL" id="KAL0632512.1"/>
    </source>
</evidence>
<gene>
    <name evidence="3" type="ORF">Q9L58_008619</name>
</gene>
<dbReference type="PANTHER" id="PTHR46424:SF1">
    <property type="entry name" value="UBX DOMAIN-CONTAINING PROTEIN 4"/>
    <property type="match status" value="1"/>
</dbReference>
<dbReference type="Proteomes" id="UP001447188">
    <property type="component" value="Unassembled WGS sequence"/>
</dbReference>
<feature type="compositionally biased region" description="Low complexity" evidence="1">
    <location>
        <begin position="154"/>
        <end position="164"/>
    </location>
</feature>
<keyword evidence="4" id="KW-1185">Reference proteome</keyword>
<organism evidence="3 4">
    <name type="scientific">Discina gigas</name>
    <dbReference type="NCBI Taxonomy" id="1032678"/>
    <lineage>
        <taxon>Eukaryota</taxon>
        <taxon>Fungi</taxon>
        <taxon>Dikarya</taxon>
        <taxon>Ascomycota</taxon>
        <taxon>Pezizomycotina</taxon>
        <taxon>Pezizomycetes</taxon>
        <taxon>Pezizales</taxon>
        <taxon>Discinaceae</taxon>
        <taxon>Discina</taxon>
    </lineage>
</organism>
<evidence type="ECO:0000313" key="4">
    <source>
        <dbReference type="Proteomes" id="UP001447188"/>
    </source>
</evidence>
<comment type="caution">
    <text evidence="3">The sequence shown here is derived from an EMBL/GenBank/DDBJ whole genome shotgun (WGS) entry which is preliminary data.</text>
</comment>
<reference evidence="3 4" key="1">
    <citation type="submission" date="2024-02" db="EMBL/GenBank/DDBJ databases">
        <title>Discinaceae phylogenomics.</title>
        <authorList>
            <person name="Dirks A.C."/>
            <person name="James T.Y."/>
        </authorList>
    </citation>
    <scope>NUCLEOTIDE SEQUENCE [LARGE SCALE GENOMIC DNA]</scope>
    <source>
        <strain evidence="3 4">ACD0624</strain>
    </source>
</reference>
<dbReference type="PROSITE" id="PS50033">
    <property type="entry name" value="UBX"/>
    <property type="match status" value="1"/>
</dbReference>
<dbReference type="InterPro" id="IPR001012">
    <property type="entry name" value="UBX_dom"/>
</dbReference>
<feature type="compositionally biased region" description="Basic and acidic residues" evidence="1">
    <location>
        <begin position="471"/>
        <end position="488"/>
    </location>
</feature>
<protein>
    <recommendedName>
        <fullName evidence="2">UBX domain-containing protein</fullName>
    </recommendedName>
</protein>
<feature type="region of interest" description="Disordered" evidence="1">
    <location>
        <begin position="134"/>
        <end position="231"/>
    </location>
</feature>
<dbReference type="SUPFAM" id="SSF54236">
    <property type="entry name" value="Ubiquitin-like"/>
    <property type="match status" value="1"/>
</dbReference>
<dbReference type="Pfam" id="PF00789">
    <property type="entry name" value="UBX"/>
    <property type="match status" value="1"/>
</dbReference>
<name>A0ABR3G996_9PEZI</name>
<dbReference type="PANTHER" id="PTHR46424">
    <property type="entry name" value="UBX DOMAIN-CONTAINING PROTEIN 4"/>
    <property type="match status" value="1"/>
</dbReference>
<feature type="compositionally biased region" description="Low complexity" evidence="1">
    <location>
        <begin position="442"/>
        <end position="451"/>
    </location>
</feature>
<dbReference type="InterPro" id="IPR029071">
    <property type="entry name" value="Ubiquitin-like_domsf"/>
</dbReference>
<feature type="region of interest" description="Disordered" evidence="1">
    <location>
        <begin position="248"/>
        <end position="286"/>
    </location>
</feature>
<feature type="compositionally biased region" description="Basic and acidic residues" evidence="1">
    <location>
        <begin position="170"/>
        <end position="205"/>
    </location>
</feature>
<dbReference type="CDD" id="cd01767">
    <property type="entry name" value="UBX"/>
    <property type="match status" value="1"/>
</dbReference>
<dbReference type="EMBL" id="JBBBZM010000165">
    <property type="protein sequence ID" value="KAL0632512.1"/>
    <property type="molecule type" value="Genomic_DNA"/>
</dbReference>
<dbReference type="Gene3D" id="3.10.20.90">
    <property type="entry name" value="Phosphatidylinositol 3-kinase Catalytic Subunit, Chain A, domain 1"/>
    <property type="match status" value="1"/>
</dbReference>
<feature type="compositionally biased region" description="Pro residues" evidence="1">
    <location>
        <begin position="412"/>
        <end position="441"/>
    </location>
</feature>
<proteinExistence type="predicted"/>
<feature type="domain" description="UBX" evidence="2">
    <location>
        <begin position="284"/>
        <end position="366"/>
    </location>
</feature>
<evidence type="ECO:0000259" key="2">
    <source>
        <dbReference type="PROSITE" id="PS50033"/>
    </source>
</evidence>